<protein>
    <submittedName>
        <fullName evidence="2">Uncharacterized protein</fullName>
    </submittedName>
</protein>
<dbReference type="AlphaFoldDB" id="A0A0G4N952"/>
<feature type="compositionally biased region" description="Basic and acidic residues" evidence="1">
    <location>
        <begin position="134"/>
        <end position="154"/>
    </location>
</feature>
<feature type="region of interest" description="Disordered" evidence="1">
    <location>
        <begin position="44"/>
        <end position="75"/>
    </location>
</feature>
<sequence>QHVRRAADALGPDAQRRPLVVLFRGNVRLVPRLLPRRLLAPPRLVRRRPRRAPARPAPRRPDPAARRPRHLQALPVPRRRVPLRRRRAALPPRLPPHALPLCHRLGHPLRLLPRPRLLSPVDLRRQRQRELLLRHHPRLEPRAEPARQRPDLCHSARRVGGRPPRDGRQGGPSDL</sequence>
<gene>
    <name evidence="2" type="ORF">BN1723_019111</name>
</gene>
<evidence type="ECO:0000256" key="1">
    <source>
        <dbReference type="SAM" id="MobiDB-lite"/>
    </source>
</evidence>
<feature type="region of interest" description="Disordered" evidence="1">
    <location>
        <begin position="134"/>
        <end position="175"/>
    </location>
</feature>
<evidence type="ECO:0000313" key="2">
    <source>
        <dbReference type="EMBL" id="CRK43136.1"/>
    </source>
</evidence>
<feature type="non-terminal residue" evidence="2">
    <location>
        <position position="1"/>
    </location>
</feature>
<organism evidence="2 3">
    <name type="scientific">Verticillium longisporum</name>
    <name type="common">Verticillium dahliae var. longisporum</name>
    <dbReference type="NCBI Taxonomy" id="100787"/>
    <lineage>
        <taxon>Eukaryota</taxon>
        <taxon>Fungi</taxon>
        <taxon>Dikarya</taxon>
        <taxon>Ascomycota</taxon>
        <taxon>Pezizomycotina</taxon>
        <taxon>Sordariomycetes</taxon>
        <taxon>Hypocreomycetidae</taxon>
        <taxon>Glomerellales</taxon>
        <taxon>Plectosphaerellaceae</taxon>
        <taxon>Verticillium</taxon>
    </lineage>
</organism>
<feature type="non-terminal residue" evidence="2">
    <location>
        <position position="175"/>
    </location>
</feature>
<name>A0A0G4N952_VERLO</name>
<dbReference type="EMBL" id="CVQI01033071">
    <property type="protein sequence ID" value="CRK43136.1"/>
    <property type="molecule type" value="Genomic_DNA"/>
</dbReference>
<proteinExistence type="predicted"/>
<reference evidence="3" key="1">
    <citation type="submission" date="2015-05" db="EMBL/GenBank/DDBJ databases">
        <authorList>
            <person name="Fogelqvist Johan"/>
        </authorList>
    </citation>
    <scope>NUCLEOTIDE SEQUENCE [LARGE SCALE GENOMIC DNA]</scope>
</reference>
<feature type="compositionally biased region" description="Basic residues" evidence="1">
    <location>
        <begin position="44"/>
        <end position="53"/>
    </location>
</feature>
<accession>A0A0G4N952</accession>
<dbReference type="Proteomes" id="UP000045706">
    <property type="component" value="Unassembled WGS sequence"/>
</dbReference>
<evidence type="ECO:0000313" key="3">
    <source>
        <dbReference type="Proteomes" id="UP000045706"/>
    </source>
</evidence>